<organism evidence="1 2">
    <name type="scientific">Bimuria novae-zelandiae CBS 107.79</name>
    <dbReference type="NCBI Taxonomy" id="1447943"/>
    <lineage>
        <taxon>Eukaryota</taxon>
        <taxon>Fungi</taxon>
        <taxon>Dikarya</taxon>
        <taxon>Ascomycota</taxon>
        <taxon>Pezizomycotina</taxon>
        <taxon>Dothideomycetes</taxon>
        <taxon>Pleosporomycetidae</taxon>
        <taxon>Pleosporales</taxon>
        <taxon>Massarineae</taxon>
        <taxon>Didymosphaeriaceae</taxon>
        <taxon>Bimuria</taxon>
    </lineage>
</organism>
<dbReference type="EMBL" id="ML976734">
    <property type="protein sequence ID" value="KAF1967309.1"/>
    <property type="molecule type" value="Genomic_DNA"/>
</dbReference>
<protein>
    <submittedName>
        <fullName evidence="1">Uncharacterized protein</fullName>
    </submittedName>
</protein>
<dbReference type="Proteomes" id="UP000800036">
    <property type="component" value="Unassembled WGS sequence"/>
</dbReference>
<sequence>MIENSDKSSLSEQDREIQELFDGLLHLAEPEEMSLREHLTEAEATTPSMLASLAVIYFQDRVADLRLDQTIIGDREAMHQEARSAGLVQEARDLLSNTQVSILIREEYHGQQLPRYVDMEAKFGDCVRQVELRLNRTQDEVRNLGPPCRRKLFYRRPREPTGNFVDDYMRMLREMSDLRQGLADLREDETALMEVLCEIDAEFSGAQFSPGSSPRSSSADKVFASSCPYCAAHLQRTFQSISSNYLFRTGGGEAFCTVKGERASCLLPGLWSIAFAFAM</sequence>
<accession>A0A6A5UTK4</accession>
<name>A0A6A5UTK4_9PLEO</name>
<keyword evidence="2" id="KW-1185">Reference proteome</keyword>
<evidence type="ECO:0000313" key="1">
    <source>
        <dbReference type="EMBL" id="KAF1967309.1"/>
    </source>
</evidence>
<dbReference type="AlphaFoldDB" id="A0A6A5UTK4"/>
<reference evidence="1" key="1">
    <citation type="journal article" date="2020" name="Stud. Mycol.">
        <title>101 Dothideomycetes genomes: a test case for predicting lifestyles and emergence of pathogens.</title>
        <authorList>
            <person name="Haridas S."/>
            <person name="Albert R."/>
            <person name="Binder M."/>
            <person name="Bloem J."/>
            <person name="Labutti K."/>
            <person name="Salamov A."/>
            <person name="Andreopoulos B."/>
            <person name="Baker S."/>
            <person name="Barry K."/>
            <person name="Bills G."/>
            <person name="Bluhm B."/>
            <person name="Cannon C."/>
            <person name="Castanera R."/>
            <person name="Culley D."/>
            <person name="Daum C."/>
            <person name="Ezra D."/>
            <person name="Gonzalez J."/>
            <person name="Henrissat B."/>
            <person name="Kuo A."/>
            <person name="Liang C."/>
            <person name="Lipzen A."/>
            <person name="Lutzoni F."/>
            <person name="Magnuson J."/>
            <person name="Mondo S."/>
            <person name="Nolan M."/>
            <person name="Ohm R."/>
            <person name="Pangilinan J."/>
            <person name="Park H.-J."/>
            <person name="Ramirez L."/>
            <person name="Alfaro M."/>
            <person name="Sun H."/>
            <person name="Tritt A."/>
            <person name="Yoshinaga Y."/>
            <person name="Zwiers L.-H."/>
            <person name="Turgeon B."/>
            <person name="Goodwin S."/>
            <person name="Spatafora J."/>
            <person name="Crous P."/>
            <person name="Grigoriev I."/>
        </authorList>
    </citation>
    <scope>NUCLEOTIDE SEQUENCE</scope>
    <source>
        <strain evidence="1">CBS 107.79</strain>
    </source>
</reference>
<proteinExistence type="predicted"/>
<evidence type="ECO:0000313" key="2">
    <source>
        <dbReference type="Proteomes" id="UP000800036"/>
    </source>
</evidence>
<gene>
    <name evidence="1" type="ORF">BU23DRAFT_573333</name>
</gene>